<accession>A0A3E2H117</accession>
<dbReference type="CDD" id="cd17757">
    <property type="entry name" value="MCM6"/>
    <property type="match status" value="1"/>
</dbReference>
<evidence type="ECO:0000256" key="5">
    <source>
        <dbReference type="ARBA" id="ARBA00022741"/>
    </source>
</evidence>
<dbReference type="PANTHER" id="PTHR11630">
    <property type="entry name" value="DNA REPLICATION LICENSING FACTOR MCM FAMILY MEMBER"/>
    <property type="match status" value="1"/>
</dbReference>
<dbReference type="SUPFAM" id="SSF50249">
    <property type="entry name" value="Nucleic acid-binding proteins"/>
    <property type="match status" value="1"/>
</dbReference>
<dbReference type="FunFam" id="1.20.58.870:FF:000002">
    <property type="entry name" value="DNA helicase"/>
    <property type="match status" value="1"/>
</dbReference>
<dbReference type="Gene3D" id="3.40.50.300">
    <property type="entry name" value="P-loop containing nucleotide triphosphate hydrolases"/>
    <property type="match status" value="1"/>
</dbReference>
<dbReference type="InterPro" id="IPR027925">
    <property type="entry name" value="MCM_N"/>
</dbReference>
<dbReference type="GO" id="GO:0006270">
    <property type="term" value="P:DNA replication initiation"/>
    <property type="evidence" value="ECO:0007669"/>
    <property type="project" value="UniProtKB-UniRule"/>
</dbReference>
<evidence type="ECO:0000256" key="15">
    <source>
        <dbReference type="SAM" id="MobiDB-lite"/>
    </source>
</evidence>
<keyword evidence="5 13" id="KW-0547">Nucleotide-binding</keyword>
<dbReference type="InterPro" id="IPR041024">
    <property type="entry name" value="Mcm6_C"/>
</dbReference>
<keyword evidence="9 13" id="KW-0238">DNA-binding</keyword>
<feature type="domain" description="MCM C-terminal AAA(+) ATPase" evidence="16">
    <location>
        <begin position="475"/>
        <end position="681"/>
    </location>
</feature>
<organism evidence="17 18">
    <name type="scientific">Scytalidium lignicola</name>
    <name type="common">Hyphomycete</name>
    <dbReference type="NCBI Taxonomy" id="5539"/>
    <lineage>
        <taxon>Eukaryota</taxon>
        <taxon>Fungi</taxon>
        <taxon>Dikarya</taxon>
        <taxon>Ascomycota</taxon>
        <taxon>Pezizomycotina</taxon>
        <taxon>Leotiomycetes</taxon>
        <taxon>Leotiomycetes incertae sedis</taxon>
        <taxon>Scytalidium</taxon>
    </lineage>
</organism>
<feature type="compositionally biased region" description="Low complexity" evidence="15">
    <location>
        <begin position="189"/>
        <end position="205"/>
    </location>
</feature>
<dbReference type="GO" id="GO:0006279">
    <property type="term" value="P:premeiotic DNA replication"/>
    <property type="evidence" value="ECO:0007669"/>
    <property type="project" value="UniProtKB-ARBA"/>
</dbReference>
<dbReference type="GO" id="GO:0000727">
    <property type="term" value="P:double-strand break repair via break-induced replication"/>
    <property type="evidence" value="ECO:0007669"/>
    <property type="project" value="TreeGrafter"/>
</dbReference>
<dbReference type="EMBL" id="NCSJ02000230">
    <property type="protein sequence ID" value="RFU26967.1"/>
    <property type="molecule type" value="Genomic_DNA"/>
</dbReference>
<dbReference type="GO" id="GO:0042555">
    <property type="term" value="C:MCM complex"/>
    <property type="evidence" value="ECO:0007669"/>
    <property type="project" value="UniProtKB-UniRule"/>
</dbReference>
<dbReference type="GO" id="GO:0031261">
    <property type="term" value="C:DNA replication preinitiation complex"/>
    <property type="evidence" value="ECO:0007669"/>
    <property type="project" value="UniProtKB-ARBA"/>
</dbReference>
<evidence type="ECO:0000256" key="8">
    <source>
        <dbReference type="ARBA" id="ARBA00022840"/>
    </source>
</evidence>
<comment type="subunit">
    <text evidence="14">Component of the MCM2-7 complex.</text>
</comment>
<dbReference type="Pfam" id="PF17207">
    <property type="entry name" value="MCM_OB"/>
    <property type="match status" value="1"/>
</dbReference>
<feature type="non-terminal residue" evidence="17">
    <location>
        <position position="957"/>
    </location>
</feature>
<keyword evidence="8 13" id="KW-0067">ATP-binding</keyword>
<keyword evidence="11 14" id="KW-0131">Cell cycle</keyword>
<dbReference type="GO" id="GO:0097373">
    <property type="term" value="C:MCM core complex"/>
    <property type="evidence" value="ECO:0007669"/>
    <property type="project" value="UniProtKB-ARBA"/>
</dbReference>
<comment type="subcellular location">
    <subcellularLocation>
        <location evidence="1 14">Nucleus</location>
    </subcellularLocation>
</comment>
<name>A0A3E2H117_SCYLI</name>
<evidence type="ECO:0000256" key="9">
    <source>
        <dbReference type="ARBA" id="ARBA00023125"/>
    </source>
</evidence>
<evidence type="ECO:0000256" key="10">
    <source>
        <dbReference type="ARBA" id="ARBA00023242"/>
    </source>
</evidence>
<dbReference type="Gene3D" id="2.20.28.10">
    <property type="match status" value="1"/>
</dbReference>
<evidence type="ECO:0000256" key="3">
    <source>
        <dbReference type="ARBA" id="ARBA00012551"/>
    </source>
</evidence>
<dbReference type="GO" id="GO:0005524">
    <property type="term" value="F:ATP binding"/>
    <property type="evidence" value="ECO:0007669"/>
    <property type="project" value="UniProtKB-UniRule"/>
</dbReference>
<dbReference type="OMA" id="RHQQTDK"/>
<dbReference type="InterPro" id="IPR018525">
    <property type="entry name" value="MCM_CS"/>
</dbReference>
<comment type="caution">
    <text evidence="17">The sequence shown here is derived from an EMBL/GenBank/DDBJ whole genome shotgun (WGS) entry which is preliminary data.</text>
</comment>
<dbReference type="InterPro" id="IPR001208">
    <property type="entry name" value="MCM_dom"/>
</dbReference>
<dbReference type="GO" id="GO:1990518">
    <property type="term" value="F:single-stranded 3'-5' DNA helicase activity"/>
    <property type="evidence" value="ECO:0007669"/>
    <property type="project" value="TreeGrafter"/>
</dbReference>
<feature type="compositionally biased region" description="Acidic residues" evidence="15">
    <location>
        <begin position="792"/>
        <end position="802"/>
    </location>
</feature>
<dbReference type="OrthoDB" id="1744952at2759"/>
<gene>
    <name evidence="17" type="ORF">B7463_g9367</name>
</gene>
<dbReference type="SMART" id="SM00350">
    <property type="entry name" value="MCM"/>
    <property type="match status" value="1"/>
</dbReference>
<comment type="similarity">
    <text evidence="2 13">Belongs to the MCM family.</text>
</comment>
<sequence>MASVMMSDRMDSDTGLGASVAGTPRPRPLERGSSARPRGPPSESVGPLSDDAGFADDQIPTNVNQQRKDGRPVPKVEDSIGLFVQANFEEFLDSFIEDPTSSVLPPSSALTTDKYYVAQIHGLRKFGLSTLYVDFAHLMQWKGGHLAEGIVEEYYRFLPFLTRALHNMIARHEPRYYREHRQLAGSSNQTTSGSSVAGSASQSEVGPDQQTDKLFAIAFYNLPLVSRVRHLRTSNIGQLLSISGTVTRTSEVRPELSLATFMCEVCMAVIPNVEQTFRYTEPASCPNLACNNRNGWRLDIRQSTFVDWQKVRVQENSSEIPTGSMPRTIDVILRGEIVDRAKAGEKCIFTGALIVVPDVSQLGMPGRKVEATRDIQNRLNDADGVTGLKALGVRDLSYRLAFLASMVVPDMANKGSASYYSTIPNPSNIMATLDRSGKRENEEELEGDEAQTAVLASMTPAEVEDLRKMVHSDHIYSRLVNSLAPMVYGHEVVKKGLLLQLMSGLSKTTPEGMQLRGDINICIVGDPSTSKSQFLKYICSFIPRAIYTSGKASSAAGLTAAVIKDEESGEFTIEAGALMLADNGICAIDEFDKMDISDQVAIHEAMEQQTISIAKAGIQATLNARTSILAAANPVGGRYNRKTTLRANINMSAPIMSRFDLFFVILDECNEAVDRHLAEHIVGIHQLRDEAVQPEFSTEQLQRYIRFARTFNPKFTDAAKELLVEKYKELRSDDAQGGIGRNSYRITVRQLESLIRLSEAIARANCVEEIAPHMVVEAFNLLRQSIISVEKDDVEMDEEEEDALRAAGANGRAQDADGDAAMDGGDDHEQDAENGETSTANGESQRPKTKVTYDKYISVVKQLVNYINEEETERGEGVPADVLVQWYLEEQEEEMDNEEDYNRELSLVKKIIKRMVKDNILMAIRGQGLVGEEGEGSSAAAEKVVYVIHPNCVVEDI</sequence>
<dbReference type="GO" id="GO:0016887">
    <property type="term" value="F:ATP hydrolysis activity"/>
    <property type="evidence" value="ECO:0007669"/>
    <property type="project" value="RHEA"/>
</dbReference>
<dbReference type="InterPro" id="IPR012340">
    <property type="entry name" value="NA-bd_OB-fold"/>
</dbReference>
<dbReference type="GO" id="GO:0003697">
    <property type="term" value="F:single-stranded DNA binding"/>
    <property type="evidence" value="ECO:0007669"/>
    <property type="project" value="TreeGrafter"/>
</dbReference>
<dbReference type="SUPFAM" id="SSF52540">
    <property type="entry name" value="P-loop containing nucleoside triphosphate hydrolases"/>
    <property type="match status" value="1"/>
</dbReference>
<keyword evidence="6 14" id="KW-0378">Hydrolase</keyword>
<dbReference type="STRING" id="5539.A0A3E2H117"/>
<comment type="function">
    <text evidence="14">Acts as component of the MCM2-7 complex (MCM complex) which is the replicative helicase essential for 'once per cell cycle' DNA replication initiation and elongation in eukaryotic cells. The active ATPase sites in the MCM2-7 ring are formed through the interaction surfaces of two neighboring subunits such that a critical structure of a conserved arginine finger motif is provided in trans relative to the ATP-binding site of the Walker A box of the adjacent subunit. The six ATPase active sites, however, are likely to contribute differentially to the complex helicase activity.</text>
</comment>
<dbReference type="InterPro" id="IPR041562">
    <property type="entry name" value="MCM_lid"/>
</dbReference>
<evidence type="ECO:0000256" key="1">
    <source>
        <dbReference type="ARBA" id="ARBA00004123"/>
    </source>
</evidence>
<dbReference type="InterPro" id="IPR031327">
    <property type="entry name" value="MCM"/>
</dbReference>
<feature type="compositionally biased region" description="Acidic residues" evidence="15">
    <location>
        <begin position="816"/>
        <end position="834"/>
    </location>
</feature>
<dbReference type="Gene3D" id="1.20.58.870">
    <property type="match status" value="1"/>
</dbReference>
<evidence type="ECO:0000256" key="4">
    <source>
        <dbReference type="ARBA" id="ARBA00022705"/>
    </source>
</evidence>
<evidence type="ECO:0000259" key="16">
    <source>
        <dbReference type="PROSITE" id="PS50051"/>
    </source>
</evidence>
<comment type="catalytic activity">
    <reaction evidence="14">
        <text>ATP + H2O = ADP + phosphate + H(+)</text>
        <dbReference type="Rhea" id="RHEA:13065"/>
        <dbReference type="ChEBI" id="CHEBI:15377"/>
        <dbReference type="ChEBI" id="CHEBI:15378"/>
        <dbReference type="ChEBI" id="CHEBI:30616"/>
        <dbReference type="ChEBI" id="CHEBI:43474"/>
        <dbReference type="ChEBI" id="CHEBI:456216"/>
        <dbReference type="EC" id="3.6.4.12"/>
    </reaction>
</comment>
<dbReference type="Proteomes" id="UP000258309">
    <property type="component" value="Unassembled WGS sequence"/>
</dbReference>
<dbReference type="PANTHER" id="PTHR11630:SF43">
    <property type="entry name" value="DNA REPLICATION LICENSING FACTOR MCM6"/>
    <property type="match status" value="1"/>
</dbReference>
<dbReference type="InterPro" id="IPR008049">
    <property type="entry name" value="MCM6"/>
</dbReference>
<dbReference type="InterPro" id="IPR027417">
    <property type="entry name" value="P-loop_NTPase"/>
</dbReference>
<feature type="compositionally biased region" description="Low complexity" evidence="15">
    <location>
        <begin position="806"/>
        <end position="815"/>
    </location>
</feature>
<dbReference type="GO" id="GO:0005656">
    <property type="term" value="C:nuclear pre-replicative complex"/>
    <property type="evidence" value="ECO:0007669"/>
    <property type="project" value="UniProtKB-ARBA"/>
</dbReference>
<feature type="region of interest" description="Disordered" evidence="15">
    <location>
        <begin position="792"/>
        <end position="849"/>
    </location>
</feature>
<evidence type="ECO:0000256" key="6">
    <source>
        <dbReference type="ARBA" id="ARBA00022801"/>
    </source>
</evidence>
<dbReference type="PROSITE" id="PS00847">
    <property type="entry name" value="MCM_1"/>
    <property type="match status" value="1"/>
</dbReference>
<feature type="region of interest" description="Disordered" evidence="15">
    <location>
        <begin position="182"/>
        <end position="205"/>
    </location>
</feature>
<evidence type="ECO:0000313" key="18">
    <source>
        <dbReference type="Proteomes" id="UP000258309"/>
    </source>
</evidence>
<feature type="non-terminal residue" evidence="17">
    <location>
        <position position="1"/>
    </location>
</feature>
<dbReference type="PRINTS" id="PR01662">
    <property type="entry name" value="MCMPROTEIN6"/>
</dbReference>
<dbReference type="FunFam" id="2.20.28.10:FF:000003">
    <property type="entry name" value="DNA helicase"/>
    <property type="match status" value="1"/>
</dbReference>
<dbReference type="FunFam" id="3.40.50.300:FF:000115">
    <property type="entry name" value="DNA helicase"/>
    <property type="match status" value="1"/>
</dbReference>
<dbReference type="Pfam" id="PF14551">
    <property type="entry name" value="MCM_N"/>
    <property type="match status" value="1"/>
</dbReference>
<proteinExistence type="inferred from homology"/>
<dbReference type="Gene3D" id="3.30.1640.10">
    <property type="entry name" value="mini-chromosome maintenance (MCM) complex, chain A, domain 1"/>
    <property type="match status" value="1"/>
</dbReference>
<evidence type="ECO:0000313" key="17">
    <source>
        <dbReference type="EMBL" id="RFU26967.1"/>
    </source>
</evidence>
<dbReference type="GO" id="GO:0043596">
    <property type="term" value="C:nuclear replication fork"/>
    <property type="evidence" value="ECO:0007669"/>
    <property type="project" value="UniProtKB-ARBA"/>
</dbReference>
<feature type="region of interest" description="Disordered" evidence="15">
    <location>
        <begin position="1"/>
        <end position="74"/>
    </location>
</feature>
<dbReference type="Pfam" id="PF00493">
    <property type="entry name" value="MCM"/>
    <property type="match status" value="1"/>
</dbReference>
<keyword evidence="10" id="KW-0539">Nucleus</keyword>
<dbReference type="InterPro" id="IPR033762">
    <property type="entry name" value="MCM_OB"/>
</dbReference>
<reference evidence="17 18" key="1">
    <citation type="submission" date="2018-05" db="EMBL/GenBank/DDBJ databases">
        <title>Draft genome sequence of Scytalidium lignicola DSM 105466, a ubiquitous saprotrophic fungus.</title>
        <authorList>
            <person name="Buettner E."/>
            <person name="Gebauer A.M."/>
            <person name="Hofrichter M."/>
            <person name="Liers C."/>
            <person name="Kellner H."/>
        </authorList>
    </citation>
    <scope>NUCLEOTIDE SEQUENCE [LARGE SCALE GENOMIC DNA]</scope>
    <source>
        <strain evidence="17 18">DSM 105466</strain>
    </source>
</reference>
<dbReference type="PROSITE" id="PS50051">
    <property type="entry name" value="MCM_2"/>
    <property type="match status" value="1"/>
</dbReference>
<keyword evidence="18" id="KW-1185">Reference proteome</keyword>
<evidence type="ECO:0000256" key="12">
    <source>
        <dbReference type="ARBA" id="ARBA00073495"/>
    </source>
</evidence>
<dbReference type="PRINTS" id="PR01657">
    <property type="entry name" value="MCMFAMILY"/>
</dbReference>
<dbReference type="EC" id="3.6.4.12" evidence="3 14"/>
<evidence type="ECO:0000256" key="7">
    <source>
        <dbReference type="ARBA" id="ARBA00022806"/>
    </source>
</evidence>
<evidence type="ECO:0000256" key="2">
    <source>
        <dbReference type="ARBA" id="ARBA00008010"/>
    </source>
</evidence>
<dbReference type="Pfam" id="PF18263">
    <property type="entry name" value="WHD_MCM6"/>
    <property type="match status" value="1"/>
</dbReference>
<feature type="compositionally biased region" description="Polar residues" evidence="15">
    <location>
        <begin position="835"/>
        <end position="844"/>
    </location>
</feature>
<dbReference type="Gene3D" id="2.40.50.140">
    <property type="entry name" value="Nucleic acid-binding proteins"/>
    <property type="match status" value="1"/>
</dbReference>
<protein>
    <recommendedName>
        <fullName evidence="12 14">DNA replication licensing factor MCM6</fullName>
        <ecNumber evidence="3 14">3.6.4.12</ecNumber>
    </recommendedName>
</protein>
<evidence type="ECO:0000256" key="11">
    <source>
        <dbReference type="ARBA" id="ARBA00023306"/>
    </source>
</evidence>
<keyword evidence="7 14" id="KW-0347">Helicase</keyword>
<evidence type="ECO:0000256" key="14">
    <source>
        <dbReference type="RuleBase" id="RU368064"/>
    </source>
</evidence>
<dbReference type="FunFam" id="3.30.1640.10:FF:000009">
    <property type="entry name" value="DNA helicase"/>
    <property type="match status" value="1"/>
</dbReference>
<dbReference type="Pfam" id="PF17855">
    <property type="entry name" value="MCM_lid"/>
    <property type="match status" value="1"/>
</dbReference>
<dbReference type="AlphaFoldDB" id="A0A3E2H117"/>
<dbReference type="GO" id="GO:1902969">
    <property type="term" value="P:mitotic DNA replication"/>
    <property type="evidence" value="ECO:0007669"/>
    <property type="project" value="TreeGrafter"/>
</dbReference>
<evidence type="ECO:0000256" key="13">
    <source>
        <dbReference type="RuleBase" id="RU004070"/>
    </source>
</evidence>
<keyword evidence="4 14" id="KW-0235">DNA replication</keyword>